<dbReference type="Gene3D" id="2.80.10.50">
    <property type="match status" value="1"/>
</dbReference>
<dbReference type="Proteomes" id="UP000032180">
    <property type="component" value="Chromosome 6"/>
</dbReference>
<dbReference type="InterPro" id="IPR012878">
    <property type="entry name" value="Beta-AFase-like_GH127_cat"/>
</dbReference>
<reference evidence="5" key="2">
    <citation type="submission" date="2013-12" db="EMBL/GenBank/DDBJ databases">
        <authorList>
            <person name="Yu Y."/>
            <person name="Lee S."/>
            <person name="de Baynast K."/>
            <person name="Wissotski M."/>
            <person name="Liu L."/>
            <person name="Talag J."/>
            <person name="Goicoechea J."/>
            <person name="Angelova A."/>
            <person name="Jetty R."/>
            <person name="Kudrna D."/>
            <person name="Golser W."/>
            <person name="Rivera L."/>
            <person name="Zhang J."/>
            <person name="Wing R."/>
        </authorList>
    </citation>
    <scope>NUCLEOTIDE SEQUENCE</scope>
</reference>
<feature type="chain" id="PRO_5002349491" description="Alpha-L-arabinofuranosidase B arabinose-binding domain-containing protein" evidence="1">
    <location>
        <begin position="28"/>
        <end position="918"/>
    </location>
</feature>
<evidence type="ECO:0000259" key="3">
    <source>
        <dbReference type="Pfam" id="PF20736"/>
    </source>
</evidence>
<dbReference type="eggNOG" id="ENOG502QRCI">
    <property type="taxonomic scope" value="Eukaryota"/>
</dbReference>
<keyword evidence="1" id="KW-0732">Signal</keyword>
<reference evidence="4" key="3">
    <citation type="submission" date="2015-04" db="UniProtKB">
        <authorList>
            <consortium name="EnsemblPlants"/>
        </authorList>
    </citation>
    <scope>IDENTIFICATION</scope>
</reference>
<dbReference type="EnsemblPlants" id="LPERR06G17500.1">
    <property type="protein sequence ID" value="LPERR06G17500.1"/>
    <property type="gene ID" value="LPERR06G17500"/>
</dbReference>
<dbReference type="PANTHER" id="PTHR31151:SF0">
    <property type="entry name" value="PROLINE-TRNA LIGASE (DUF1680)"/>
    <property type="match status" value="1"/>
</dbReference>
<feature type="domain" description="Non-reducing end beta-L-arabinofuranosidase-like GH127 catalytic" evidence="2">
    <location>
        <begin position="287"/>
        <end position="540"/>
    </location>
</feature>
<dbReference type="InterPro" id="IPR008928">
    <property type="entry name" value="6-hairpin_glycosidase_sf"/>
</dbReference>
<evidence type="ECO:0000313" key="4">
    <source>
        <dbReference type="EnsemblPlants" id="LPERR06G17500.1"/>
    </source>
</evidence>
<evidence type="ECO:0000256" key="1">
    <source>
        <dbReference type="SAM" id="SignalP"/>
    </source>
</evidence>
<sequence>MARRRAPTMTTLALMAFAVSAAALAAAKECTNIPTQLSSHTVRARMQASPAPAAEWRWRENSHHDHFNPTDESAWMDLMPLTPPSSSSEFDWAMLYRSLKGAATVAGDEEDGGGGGEFQFLEEVSLHEVRLDEEGDGMYGRAQRTNREYLVMLEVDRLVWSFRTEAGLPAPGKPYGGWEAPDVELRGHFVGHYMSAAAKMWASTHNGTLAGKMAAVVDALHECQAAAGTGYLSAFPAELFDRFEAIQPVWAPYYTIHKAGNHLHLCLMAMRLTCSCKCLIRNSPLQIMQGLLDQYTVAGNGKALGMVVAMADYFAGRVRSVIQRYTIERHWTSLNEETGGMNDVLYQLYTITKDQRHLVLAHLFDKPCFLGLLAVQADSLSGFHANTHIPVVVGGQMRYEVTGDPLYKEIATFFMDVVNSSHTYATGGTSVSEFWRDPKHLAESLTTETEESCATYNMLKVSRHLFRWTKEIAYADYYERALINGVLSIQRGRDPGVMIYMLPQGPGRSKAVSYHGWGTQYNSFWCCYGTGIESFSKLGDSIYFEEKGAKPGLYIIQYIPSTFNWRTTGLTVTQQVKPLSSSDQYLQVSLSISAAQTNGQYATLNVRIPSWTSVNGAKATLNDKDLQLASPGTFLTVSKQWDSGDHLLLQFPINLSTEAVKDDRPQVASLKAILFGPFLLAGLTTGDWDARTGGATAAPSDWITPVPSSHNSQLVTLTQQSAGGKTMLLSTVNDTSLAMLERPEATGGTDAAIRATFRVVPPSQQQLLRRGANGTGVGAGITATAATIEPFGLPGTAISNGLAVVRAAAPGGKGTTLFNVVPGLDGKAGTVSLELGSKPGCFVIAGNAGGKVQVGCRKSGGGGAAAGFEKAASFVQSEPLRRYHPISFFAGGVRRSFLLEPLFTLRDEFYTIYFNLAA</sequence>
<proteinExistence type="predicted"/>
<evidence type="ECO:0000313" key="5">
    <source>
        <dbReference type="Proteomes" id="UP000032180"/>
    </source>
</evidence>
<dbReference type="HOGENOM" id="CLU_008033_0_0_1"/>
<keyword evidence="5" id="KW-1185">Reference proteome</keyword>
<name>A0A0D9WS38_9ORYZ</name>
<organism evidence="4 5">
    <name type="scientific">Leersia perrieri</name>
    <dbReference type="NCBI Taxonomy" id="77586"/>
    <lineage>
        <taxon>Eukaryota</taxon>
        <taxon>Viridiplantae</taxon>
        <taxon>Streptophyta</taxon>
        <taxon>Embryophyta</taxon>
        <taxon>Tracheophyta</taxon>
        <taxon>Spermatophyta</taxon>
        <taxon>Magnoliopsida</taxon>
        <taxon>Liliopsida</taxon>
        <taxon>Poales</taxon>
        <taxon>Poaceae</taxon>
        <taxon>BOP clade</taxon>
        <taxon>Oryzoideae</taxon>
        <taxon>Oryzeae</taxon>
        <taxon>Oryzinae</taxon>
        <taxon>Leersia</taxon>
    </lineage>
</organism>
<evidence type="ECO:0008006" key="6">
    <source>
        <dbReference type="Google" id="ProtNLM"/>
    </source>
</evidence>
<evidence type="ECO:0000259" key="2">
    <source>
        <dbReference type="Pfam" id="PF07944"/>
    </source>
</evidence>
<dbReference type="SUPFAM" id="SSF48208">
    <property type="entry name" value="Six-hairpin glycosidases"/>
    <property type="match status" value="1"/>
</dbReference>
<dbReference type="InterPro" id="IPR049046">
    <property type="entry name" value="Beta-AFase-like_GH127_middle"/>
</dbReference>
<dbReference type="Gramene" id="LPERR06G17500.1">
    <property type="protein sequence ID" value="LPERR06G17500.1"/>
    <property type="gene ID" value="LPERR06G17500"/>
</dbReference>
<feature type="domain" description="Non-reducing end beta-L-arabinofuranosidase-like GH127 middle" evidence="3">
    <location>
        <begin position="553"/>
        <end position="653"/>
    </location>
</feature>
<dbReference type="Pfam" id="PF07944">
    <property type="entry name" value="Beta-AFase-like_GH127_cat"/>
    <property type="match status" value="2"/>
</dbReference>
<dbReference type="Pfam" id="PF20736">
    <property type="entry name" value="Glyco_hydro127M"/>
    <property type="match status" value="1"/>
</dbReference>
<feature type="signal peptide" evidence="1">
    <location>
        <begin position="1"/>
        <end position="27"/>
    </location>
</feature>
<accession>A0A0D9WS38</accession>
<dbReference type="PANTHER" id="PTHR31151">
    <property type="entry name" value="PROLINE-TRNA LIGASE (DUF1680)"/>
    <property type="match status" value="1"/>
</dbReference>
<dbReference type="GO" id="GO:0005975">
    <property type="term" value="P:carbohydrate metabolic process"/>
    <property type="evidence" value="ECO:0007669"/>
    <property type="project" value="InterPro"/>
</dbReference>
<protein>
    <recommendedName>
        <fullName evidence="6">Alpha-L-arabinofuranosidase B arabinose-binding domain-containing protein</fullName>
    </recommendedName>
</protein>
<feature type="domain" description="Non-reducing end beta-L-arabinofuranosidase-like GH127 catalytic" evidence="2">
    <location>
        <begin position="136"/>
        <end position="258"/>
    </location>
</feature>
<dbReference type="AlphaFoldDB" id="A0A0D9WS38"/>
<reference evidence="4 5" key="1">
    <citation type="submission" date="2012-08" db="EMBL/GenBank/DDBJ databases">
        <title>Oryza genome evolution.</title>
        <authorList>
            <person name="Wing R.A."/>
        </authorList>
    </citation>
    <scope>NUCLEOTIDE SEQUENCE</scope>
</reference>